<dbReference type="GO" id="GO:0097191">
    <property type="term" value="P:extrinsic apoptotic signaling pathway"/>
    <property type="evidence" value="ECO:0007669"/>
    <property type="project" value="TreeGrafter"/>
</dbReference>
<evidence type="ECO:0000259" key="2">
    <source>
        <dbReference type="PROSITE" id="PS50168"/>
    </source>
</evidence>
<dbReference type="PANTHER" id="PTHR15077">
    <property type="entry name" value="FAS-ASSOCIATING DEATH DOMAIN-CONTAINING PROTEIN FADD"/>
    <property type="match status" value="1"/>
</dbReference>
<dbReference type="Ensembl" id="ENSECRT00000020923.1">
    <property type="protein sequence ID" value="ENSECRP00000020480.1"/>
    <property type="gene ID" value="ENSECRG00000013771.1"/>
</dbReference>
<dbReference type="PROSITE" id="PS50168">
    <property type="entry name" value="DED"/>
    <property type="match status" value="1"/>
</dbReference>
<dbReference type="RefSeq" id="XP_028649633.1">
    <property type="nucleotide sequence ID" value="XM_028793800.2"/>
</dbReference>
<reference evidence="3" key="3">
    <citation type="submission" date="2025-09" db="UniProtKB">
        <authorList>
            <consortium name="Ensembl"/>
        </authorList>
    </citation>
    <scope>IDENTIFICATION</scope>
</reference>
<evidence type="ECO:0000313" key="4">
    <source>
        <dbReference type="Proteomes" id="UP000694620"/>
    </source>
</evidence>
<dbReference type="GO" id="GO:0042981">
    <property type="term" value="P:regulation of apoptotic process"/>
    <property type="evidence" value="ECO:0007669"/>
    <property type="project" value="InterPro"/>
</dbReference>
<dbReference type="Pfam" id="PF00531">
    <property type="entry name" value="Death"/>
    <property type="match status" value="1"/>
</dbReference>
<keyword evidence="4" id="KW-1185">Reference proteome</keyword>
<dbReference type="AlphaFoldDB" id="A0A8C4SRJ9"/>
<dbReference type="SMART" id="SM00005">
    <property type="entry name" value="DEATH"/>
    <property type="match status" value="1"/>
</dbReference>
<feature type="domain" description="DED" evidence="2">
    <location>
        <begin position="3"/>
        <end position="81"/>
    </location>
</feature>
<dbReference type="Proteomes" id="UP000694620">
    <property type="component" value="Chromosome 2"/>
</dbReference>
<dbReference type="InterPro" id="IPR001875">
    <property type="entry name" value="DED_dom"/>
</dbReference>
<dbReference type="GO" id="GO:0089720">
    <property type="term" value="F:caspase binding"/>
    <property type="evidence" value="ECO:0007669"/>
    <property type="project" value="TreeGrafter"/>
</dbReference>
<reference evidence="3" key="2">
    <citation type="submission" date="2025-08" db="UniProtKB">
        <authorList>
            <consortium name="Ensembl"/>
        </authorList>
    </citation>
    <scope>IDENTIFICATION</scope>
</reference>
<evidence type="ECO:0000259" key="1">
    <source>
        <dbReference type="PROSITE" id="PS50017"/>
    </source>
</evidence>
<evidence type="ECO:0000313" key="3">
    <source>
        <dbReference type="Ensembl" id="ENSECRP00000020480.1"/>
    </source>
</evidence>
<dbReference type="FunFam" id="1.10.533.10:FF:000059">
    <property type="entry name" value="Fas-associated via death domain"/>
    <property type="match status" value="1"/>
</dbReference>
<protein>
    <submittedName>
        <fullName evidence="3">Fas associated via death domain</fullName>
    </submittedName>
</protein>
<dbReference type="SMART" id="SM00031">
    <property type="entry name" value="DED"/>
    <property type="match status" value="1"/>
</dbReference>
<reference evidence="3" key="1">
    <citation type="submission" date="2021-06" db="EMBL/GenBank/DDBJ databases">
        <authorList>
            <consortium name="Wellcome Sanger Institute Data Sharing"/>
        </authorList>
    </citation>
    <scope>NUCLEOTIDE SEQUENCE [LARGE SCALE GENOMIC DNA]</scope>
</reference>
<name>A0A8C4SRJ9_ERPCA</name>
<dbReference type="GO" id="GO:0005123">
    <property type="term" value="F:death receptor binding"/>
    <property type="evidence" value="ECO:0007669"/>
    <property type="project" value="TreeGrafter"/>
</dbReference>
<dbReference type="GO" id="GO:0031265">
    <property type="term" value="C:CD95 death-inducing signaling complex"/>
    <property type="evidence" value="ECO:0007669"/>
    <property type="project" value="TreeGrafter"/>
</dbReference>
<dbReference type="GeneID" id="114645897"/>
<dbReference type="Gene3D" id="1.10.533.10">
    <property type="entry name" value="Death Domain, Fas"/>
    <property type="match status" value="2"/>
</dbReference>
<feature type="domain" description="Death" evidence="1">
    <location>
        <begin position="98"/>
        <end position="182"/>
    </location>
</feature>
<dbReference type="InterPro" id="IPR011029">
    <property type="entry name" value="DEATH-like_dom_sf"/>
</dbReference>
<dbReference type="SUPFAM" id="SSF47986">
    <property type="entry name" value="DEATH domain"/>
    <property type="match status" value="1"/>
</dbReference>
<proteinExistence type="predicted"/>
<accession>A0A8C4SRJ9</accession>
<organism evidence="3 4">
    <name type="scientific">Erpetoichthys calabaricus</name>
    <name type="common">Rope fish</name>
    <name type="synonym">Calamoichthys calabaricus</name>
    <dbReference type="NCBI Taxonomy" id="27687"/>
    <lineage>
        <taxon>Eukaryota</taxon>
        <taxon>Metazoa</taxon>
        <taxon>Chordata</taxon>
        <taxon>Craniata</taxon>
        <taxon>Vertebrata</taxon>
        <taxon>Euteleostomi</taxon>
        <taxon>Actinopterygii</taxon>
        <taxon>Polypteriformes</taxon>
        <taxon>Polypteridae</taxon>
        <taxon>Erpetoichthys</taxon>
    </lineage>
</organism>
<dbReference type="InterPro" id="IPR016729">
    <property type="entry name" value="FADD"/>
</dbReference>
<dbReference type="GeneTree" id="ENSGT00390000002105"/>
<dbReference type="Pfam" id="PF01335">
    <property type="entry name" value="DED"/>
    <property type="match status" value="1"/>
</dbReference>
<dbReference type="PANTHER" id="PTHR15077:SF10">
    <property type="entry name" value="FAS-ASSOCIATED DEATH DOMAIN PROTEIN"/>
    <property type="match status" value="1"/>
</dbReference>
<sequence length="186" mass="20760">MSDLLSVLHDVSTELTSANLDSLKFLCCDVIGKKKLEKVSSGIDLFQILLEMQLISSGNTAFVRDRLAKIKRVDLAEKLEGCCLSSDAQISPAERDNLSLTFDTICNNLGREWKRFARKIGVSDAKLDQIAVKHPYDMREQMMAALKEWEKTQGKDAKAASLIHSLRECNLNWTADKVNEALKGVS</sequence>
<dbReference type="InterPro" id="IPR000488">
    <property type="entry name" value="Death_dom"/>
</dbReference>
<dbReference type="PROSITE" id="PS50017">
    <property type="entry name" value="DEATH_DOMAIN"/>
    <property type="match status" value="1"/>
</dbReference>
<gene>
    <name evidence="3" type="primary">FADD</name>
    <name evidence="3" type="synonym">fadd</name>
</gene>
<dbReference type="GO" id="GO:0045089">
    <property type="term" value="P:positive regulation of innate immune response"/>
    <property type="evidence" value="ECO:0007669"/>
    <property type="project" value="TreeGrafter"/>
</dbReference>
<dbReference type="CDD" id="cd08336">
    <property type="entry name" value="DED_FADD"/>
    <property type="match status" value="1"/>
</dbReference>
<dbReference type="OrthoDB" id="100767at2759"/>